<protein>
    <submittedName>
        <fullName evidence="1">Uncharacterized protein</fullName>
    </submittedName>
</protein>
<evidence type="ECO:0000313" key="2">
    <source>
        <dbReference type="Proteomes" id="UP001143910"/>
    </source>
</evidence>
<reference evidence="1" key="1">
    <citation type="submission" date="2022-08" db="EMBL/GenBank/DDBJ databases">
        <title>Genome Sequence of Lecanicillium fungicola.</title>
        <authorList>
            <person name="Buettner E."/>
        </authorList>
    </citation>
    <scope>NUCLEOTIDE SEQUENCE</scope>
    <source>
        <strain evidence="1">Babe33</strain>
    </source>
</reference>
<dbReference type="EMBL" id="JANJQO010001684">
    <property type="protein sequence ID" value="KAJ2969716.1"/>
    <property type="molecule type" value="Genomic_DNA"/>
</dbReference>
<comment type="caution">
    <text evidence="1">The sequence shown here is derived from an EMBL/GenBank/DDBJ whole genome shotgun (WGS) entry which is preliminary data.</text>
</comment>
<evidence type="ECO:0000313" key="1">
    <source>
        <dbReference type="EMBL" id="KAJ2969716.1"/>
    </source>
</evidence>
<organism evidence="1 2">
    <name type="scientific">Zarea fungicola</name>
    <dbReference type="NCBI Taxonomy" id="93591"/>
    <lineage>
        <taxon>Eukaryota</taxon>
        <taxon>Fungi</taxon>
        <taxon>Dikarya</taxon>
        <taxon>Ascomycota</taxon>
        <taxon>Pezizomycotina</taxon>
        <taxon>Sordariomycetes</taxon>
        <taxon>Hypocreomycetidae</taxon>
        <taxon>Hypocreales</taxon>
        <taxon>Cordycipitaceae</taxon>
        <taxon>Zarea</taxon>
    </lineage>
</organism>
<name>A0ACC1MTY6_9HYPO</name>
<proteinExistence type="predicted"/>
<accession>A0ACC1MTY6</accession>
<gene>
    <name evidence="1" type="ORF">NQ176_g8525</name>
</gene>
<keyword evidence="2" id="KW-1185">Reference proteome</keyword>
<sequence>MCANKHNASFSNAFCAAQPSCTINSSPLFGKISFSPSGMNCPPENQGAGEEDGIKYLVERKTVQLMVPANDSHLGLKTLAVKVDKNRGLTFTFSDKVGSRTKKITFSANDDQRDGNRVQKTAATRKGQGRLLTTPPYSGQRSFPRQQWRKLEIVEHPEPPLQAKNMGIVTPAQVRLLLFPFQQMHPTYGHVLVCLKHASWRRGQELLLVWVCINDLYGSSAGTRRASGYSGCKYQLSLDDGYLYGSSARVTSPGSLHHNGRAPPPVPPCPTLSARFGPCCSSEACHGQSPSSTNTLSSLAANTANQVALDESCALKVLAKLNKPEPIRKLPNDTICAALKHSEIGIEFGVERSTVSKVLREKEKFLKGKGDTANIKPTTGMTLNINRTLSKHVKKQRERGIEMNDSAIMQQAQLFAFGSGDQHAALKGLTPSWFNECMQRYSIGMADSWRHTSVSHIPGNVGMPATLNSFSPSPAAAGIVPISGDQSDADLRAQGDCELGPQFYASHWQTPLADTAPFTFPSDVNGSAGQFGFLRYGPPAGLPLHTNLAFNEIDVILREQAMEVSETGPSPEDAQRAVTTLLNYLQSLSQTGQVHNAYYFIQELQKTIQRS</sequence>
<dbReference type="Proteomes" id="UP001143910">
    <property type="component" value="Unassembled WGS sequence"/>
</dbReference>